<sequence>MIPVRISPLLCVQHRWVSDKETLIIPGKNSIVPPQVPPTGKGETLEAFPR</sequence>
<gene>
    <name evidence="1" type="ORF">E2C01_081773</name>
</gene>
<dbReference type="AlphaFoldDB" id="A0A5B7IQN5"/>
<organism evidence="1 2">
    <name type="scientific">Portunus trituberculatus</name>
    <name type="common">Swimming crab</name>
    <name type="synonym">Neptunus trituberculatus</name>
    <dbReference type="NCBI Taxonomy" id="210409"/>
    <lineage>
        <taxon>Eukaryota</taxon>
        <taxon>Metazoa</taxon>
        <taxon>Ecdysozoa</taxon>
        <taxon>Arthropoda</taxon>
        <taxon>Crustacea</taxon>
        <taxon>Multicrustacea</taxon>
        <taxon>Malacostraca</taxon>
        <taxon>Eumalacostraca</taxon>
        <taxon>Eucarida</taxon>
        <taxon>Decapoda</taxon>
        <taxon>Pleocyemata</taxon>
        <taxon>Brachyura</taxon>
        <taxon>Eubrachyura</taxon>
        <taxon>Portunoidea</taxon>
        <taxon>Portunidae</taxon>
        <taxon>Portuninae</taxon>
        <taxon>Portunus</taxon>
    </lineage>
</organism>
<comment type="caution">
    <text evidence="1">The sequence shown here is derived from an EMBL/GenBank/DDBJ whole genome shotgun (WGS) entry which is preliminary data.</text>
</comment>
<evidence type="ECO:0000313" key="2">
    <source>
        <dbReference type="Proteomes" id="UP000324222"/>
    </source>
</evidence>
<proteinExistence type="predicted"/>
<reference evidence="1 2" key="1">
    <citation type="submission" date="2019-05" db="EMBL/GenBank/DDBJ databases">
        <title>Another draft genome of Portunus trituberculatus and its Hox gene families provides insights of decapod evolution.</title>
        <authorList>
            <person name="Jeong J.-H."/>
            <person name="Song I."/>
            <person name="Kim S."/>
            <person name="Choi T."/>
            <person name="Kim D."/>
            <person name="Ryu S."/>
            <person name="Kim W."/>
        </authorList>
    </citation>
    <scope>NUCLEOTIDE SEQUENCE [LARGE SCALE GENOMIC DNA]</scope>
    <source>
        <tissue evidence="1">Muscle</tissue>
    </source>
</reference>
<accession>A0A5B7IQN5</accession>
<keyword evidence="2" id="KW-1185">Reference proteome</keyword>
<protein>
    <submittedName>
        <fullName evidence="1">Uncharacterized protein</fullName>
    </submittedName>
</protein>
<dbReference type="EMBL" id="VSRR010072987">
    <property type="protein sequence ID" value="MPC86930.1"/>
    <property type="molecule type" value="Genomic_DNA"/>
</dbReference>
<dbReference type="Proteomes" id="UP000324222">
    <property type="component" value="Unassembled WGS sequence"/>
</dbReference>
<name>A0A5B7IQN5_PORTR</name>
<evidence type="ECO:0000313" key="1">
    <source>
        <dbReference type="EMBL" id="MPC86930.1"/>
    </source>
</evidence>